<dbReference type="Gene3D" id="3.40.1090.10">
    <property type="entry name" value="Cytosolic phospholipase A2 catalytic domain"/>
    <property type="match status" value="1"/>
</dbReference>
<feature type="short sequence motif" description="GXSXG" evidence="8">
    <location>
        <begin position="521"/>
        <end position="525"/>
    </location>
</feature>
<dbReference type="GO" id="GO:0016042">
    <property type="term" value="P:lipid catabolic process"/>
    <property type="evidence" value="ECO:0007669"/>
    <property type="project" value="UniProtKB-UniRule"/>
</dbReference>
<keyword evidence="5 8" id="KW-0443">Lipid metabolism</keyword>
<proteinExistence type="predicted"/>
<dbReference type="PROSITE" id="PS50088">
    <property type="entry name" value="ANK_REPEAT"/>
    <property type="match status" value="3"/>
</dbReference>
<dbReference type="PROSITE" id="PS51635">
    <property type="entry name" value="PNPLA"/>
    <property type="match status" value="1"/>
</dbReference>
<dbReference type="Pfam" id="PF01734">
    <property type="entry name" value="Patatin"/>
    <property type="match status" value="1"/>
</dbReference>
<feature type="short sequence motif" description="DGA/G" evidence="8">
    <location>
        <begin position="654"/>
        <end position="656"/>
    </location>
</feature>
<dbReference type="Gene3D" id="1.25.40.20">
    <property type="entry name" value="Ankyrin repeat-containing domain"/>
    <property type="match status" value="1"/>
</dbReference>
<evidence type="ECO:0000256" key="1">
    <source>
        <dbReference type="ARBA" id="ARBA00013278"/>
    </source>
</evidence>
<dbReference type="SUPFAM" id="SSF48403">
    <property type="entry name" value="Ankyrin repeat"/>
    <property type="match status" value="1"/>
</dbReference>
<evidence type="ECO:0000256" key="8">
    <source>
        <dbReference type="PROSITE-ProRule" id="PRU01161"/>
    </source>
</evidence>
<evidence type="ECO:0000313" key="11">
    <source>
        <dbReference type="Proteomes" id="UP001347796"/>
    </source>
</evidence>
<dbReference type="PROSITE" id="PS50297">
    <property type="entry name" value="ANK_REP_REGION"/>
    <property type="match status" value="1"/>
</dbReference>
<feature type="domain" description="PNPLA" evidence="9">
    <location>
        <begin position="485"/>
        <end position="667"/>
    </location>
</feature>
<evidence type="ECO:0000256" key="7">
    <source>
        <dbReference type="PROSITE-ProRule" id="PRU00023"/>
    </source>
</evidence>
<comment type="caution">
    <text evidence="10">The sequence shown here is derived from an EMBL/GenBank/DDBJ whole genome shotgun (WGS) entry which is preliminary data.</text>
</comment>
<keyword evidence="11" id="KW-1185">Reference proteome</keyword>
<feature type="repeat" description="ANK" evidence="7">
    <location>
        <begin position="315"/>
        <end position="347"/>
    </location>
</feature>
<feature type="repeat" description="ANK" evidence="7">
    <location>
        <begin position="218"/>
        <end position="250"/>
    </location>
</feature>
<dbReference type="InterPro" id="IPR036770">
    <property type="entry name" value="Ankyrin_rpt-contain_sf"/>
</dbReference>
<keyword evidence="3 8" id="KW-0378">Hydrolase</keyword>
<protein>
    <recommendedName>
        <fullName evidence="1">phospholipase A2</fullName>
        <ecNumber evidence="1">3.1.1.4</ecNumber>
    </recommendedName>
</protein>
<dbReference type="EMBL" id="JAZGQO010000004">
    <property type="protein sequence ID" value="KAK6187879.1"/>
    <property type="molecule type" value="Genomic_DNA"/>
</dbReference>
<keyword evidence="8" id="KW-0442">Lipid degradation</keyword>
<dbReference type="InterPro" id="IPR002110">
    <property type="entry name" value="Ankyrin_rpt"/>
</dbReference>
<dbReference type="SUPFAM" id="SSF52151">
    <property type="entry name" value="FabD/lysophospholipase-like"/>
    <property type="match status" value="1"/>
</dbReference>
<keyword evidence="4 7" id="KW-0040">ANK repeat</keyword>
<dbReference type="PANTHER" id="PTHR24139:SF34">
    <property type="entry name" value="85_88 KDA CALCIUM-INDEPENDENT PHOSPHOLIPASE A2"/>
    <property type="match status" value="1"/>
</dbReference>
<evidence type="ECO:0000256" key="2">
    <source>
        <dbReference type="ARBA" id="ARBA00022737"/>
    </source>
</evidence>
<reference evidence="10 11" key="1">
    <citation type="submission" date="2024-01" db="EMBL/GenBank/DDBJ databases">
        <title>The genome of the rayed Mediterranean limpet Patella caerulea (Linnaeus, 1758).</title>
        <authorList>
            <person name="Anh-Thu Weber A."/>
            <person name="Halstead-Nussloch G."/>
        </authorList>
    </citation>
    <scope>NUCLEOTIDE SEQUENCE [LARGE SCALE GENOMIC DNA]</scope>
    <source>
        <strain evidence="10">AATW-2023a</strain>
        <tissue evidence="10">Whole specimen</tissue>
    </source>
</reference>
<dbReference type="PANTHER" id="PTHR24139">
    <property type="entry name" value="CALCIUM-INDEPENDENT PHOSPHOLIPASE A2"/>
    <property type="match status" value="1"/>
</dbReference>
<evidence type="ECO:0000313" key="10">
    <source>
        <dbReference type="EMBL" id="KAK6187879.1"/>
    </source>
</evidence>
<evidence type="ECO:0000256" key="4">
    <source>
        <dbReference type="ARBA" id="ARBA00023043"/>
    </source>
</evidence>
<dbReference type="InterPro" id="IPR002641">
    <property type="entry name" value="PNPLA_dom"/>
</dbReference>
<gene>
    <name evidence="10" type="ORF">SNE40_005809</name>
</gene>
<feature type="short sequence motif" description="GXGXXG" evidence="8">
    <location>
        <begin position="489"/>
        <end position="494"/>
    </location>
</feature>
<dbReference type="GO" id="GO:0052816">
    <property type="term" value="F:long-chain fatty acyl-CoA hydrolase activity"/>
    <property type="evidence" value="ECO:0007669"/>
    <property type="project" value="TreeGrafter"/>
</dbReference>
<evidence type="ECO:0000259" key="9">
    <source>
        <dbReference type="PROSITE" id="PS51635"/>
    </source>
</evidence>
<dbReference type="InterPro" id="IPR047148">
    <property type="entry name" value="PLPL9"/>
</dbReference>
<keyword evidence="2" id="KW-0677">Repeat</keyword>
<evidence type="ECO:0000256" key="6">
    <source>
        <dbReference type="ARBA" id="ARBA00023422"/>
    </source>
</evidence>
<dbReference type="GO" id="GO:0047499">
    <property type="term" value="F:calcium-independent phospholipase A2 activity"/>
    <property type="evidence" value="ECO:0007669"/>
    <property type="project" value="InterPro"/>
</dbReference>
<dbReference type="AlphaFoldDB" id="A0AAN8KB93"/>
<accession>A0AAN8KB93</accession>
<evidence type="ECO:0000256" key="5">
    <source>
        <dbReference type="ARBA" id="ARBA00023098"/>
    </source>
</evidence>
<evidence type="ECO:0000256" key="3">
    <source>
        <dbReference type="ARBA" id="ARBA00022801"/>
    </source>
</evidence>
<dbReference type="GO" id="GO:0005739">
    <property type="term" value="C:mitochondrion"/>
    <property type="evidence" value="ECO:0007669"/>
    <property type="project" value="TreeGrafter"/>
</dbReference>
<dbReference type="Pfam" id="PF12796">
    <property type="entry name" value="Ank_2"/>
    <property type="match status" value="2"/>
</dbReference>
<dbReference type="GO" id="GO:2000304">
    <property type="term" value="P:positive regulation of ceramide biosynthetic process"/>
    <property type="evidence" value="ECO:0007669"/>
    <property type="project" value="TreeGrafter"/>
</dbReference>
<sequence length="811" mass="89501">MAGYLKSIVGGIFNAAAANINPYKVQIANPESFKDLSIITRDDCLYMYKRPGCVECVLISTVGVNSKWYSLFRLTSEGDANAFFGNLCSILLPLLVSSSSVYQEDNLQKICDNIREHPTWNVAHVAAFVGLFEAFRHPLVNKYLSTGCSVTGIGPIHAAISGQQIQCVQELLKCDASLEIADTHGNTAYHQAVKLLPTVIPILMRYDHSGVVQWANRQGETAIYTACKMNLPEATEMLLHAGADPSISSTDALPIHIAIQENNLQSAELILRDHPDQLSAVDNKYGATPLHWVKSKEAVEILARFGCNMNAVSLHGDTALHVVMKKKLIDCVMSLLCYGTDCNIRDSNEETTLHWAVQNDDIEYVRTFVVFGADVNQKNKNQHSPRHIASTSKGKNRELILYLLHIAGAKRCGVDIKGCLQGCVSEGSHNGVPNPSMKTLLKLDSVALFDDLLSARVTCEAKMEHGQGSVLDMVNAPTNAGDRILSLDGGGIRGLILIQVLMEIEHAMGKPIRECFDWIGGTSTGAILALGIAKGVSLQYMKGLYFRMKDEVFKGMRPYSSEPFEEMLKREFGNDTVMSDLKHAKVMVTGVKADTFPAQFHLFRNYINPFKMPHTGKSKLNDDDILPNDQLVWKAARASGAAPTYFRCHGNFMDGGLMANNPTLDILTEINEFNKGLKMDNLDDQIRPLGCVISVGTGRLPETEVKNVDVFRPEGIFDAARSVLGLSALGNLIVDQATISEGRPVDRSRAWCSMINVPFYRFSPQLSEHVGLDCHDNKTLINMMWETQCYMVANRHRVNELTSLLCGIQQD</sequence>
<dbReference type="CDD" id="cd07212">
    <property type="entry name" value="Pat_PNPLA9"/>
    <property type="match status" value="1"/>
</dbReference>
<feature type="active site" description="Nucleophile" evidence="8">
    <location>
        <position position="523"/>
    </location>
</feature>
<name>A0AAN8KB93_PATCE</name>
<dbReference type="EC" id="3.1.1.4" evidence="1"/>
<feature type="repeat" description="ANK" evidence="7">
    <location>
        <begin position="348"/>
        <end position="380"/>
    </location>
</feature>
<organism evidence="10 11">
    <name type="scientific">Patella caerulea</name>
    <name type="common">Rayed Mediterranean limpet</name>
    <dbReference type="NCBI Taxonomy" id="87958"/>
    <lineage>
        <taxon>Eukaryota</taxon>
        <taxon>Metazoa</taxon>
        <taxon>Spiralia</taxon>
        <taxon>Lophotrochozoa</taxon>
        <taxon>Mollusca</taxon>
        <taxon>Gastropoda</taxon>
        <taxon>Patellogastropoda</taxon>
        <taxon>Patelloidea</taxon>
        <taxon>Patellidae</taxon>
        <taxon>Patella</taxon>
    </lineage>
</organism>
<dbReference type="SMART" id="SM00248">
    <property type="entry name" value="ANK"/>
    <property type="match status" value="7"/>
</dbReference>
<dbReference type="Proteomes" id="UP001347796">
    <property type="component" value="Unassembled WGS sequence"/>
</dbReference>
<comment type="catalytic activity">
    <reaction evidence="6">
        <text>a 1,2-diacyl-sn-glycero-3-phosphocholine + H2O = a 1-acyl-sn-glycero-3-phosphocholine + a fatty acid + H(+)</text>
        <dbReference type="Rhea" id="RHEA:15801"/>
        <dbReference type="ChEBI" id="CHEBI:15377"/>
        <dbReference type="ChEBI" id="CHEBI:15378"/>
        <dbReference type="ChEBI" id="CHEBI:28868"/>
        <dbReference type="ChEBI" id="CHEBI:57643"/>
        <dbReference type="ChEBI" id="CHEBI:58168"/>
        <dbReference type="EC" id="3.1.1.4"/>
    </reaction>
    <physiologicalReaction direction="left-to-right" evidence="6">
        <dbReference type="Rhea" id="RHEA:15802"/>
    </physiologicalReaction>
</comment>
<dbReference type="InterPro" id="IPR016035">
    <property type="entry name" value="Acyl_Trfase/lysoPLipase"/>
</dbReference>
<feature type="active site" description="Proton acceptor" evidence="8">
    <location>
        <position position="654"/>
    </location>
</feature>